<proteinExistence type="predicted"/>
<dbReference type="PANTHER" id="PTHR35870">
    <property type="entry name" value="PROTEIN, PUTATIVE (AFU_ORTHOLOGUE AFUA_5G03330)-RELATED"/>
    <property type="match status" value="1"/>
</dbReference>
<dbReference type="AlphaFoldDB" id="A0A9P9XIF9"/>
<dbReference type="InterPro" id="IPR025337">
    <property type="entry name" value="Questin_oxidase-like"/>
</dbReference>
<name>A0A9P9XIF9_9PEZI</name>
<evidence type="ECO:0000256" key="1">
    <source>
        <dbReference type="ARBA" id="ARBA00023002"/>
    </source>
</evidence>
<evidence type="ECO:0000313" key="2">
    <source>
        <dbReference type="EMBL" id="KAI3554296.1"/>
    </source>
</evidence>
<accession>A0A9P9XIF9</accession>
<reference evidence="2" key="1">
    <citation type="submission" date="2019-01" db="EMBL/GenBank/DDBJ databases">
        <title>Colletotrichum abscissum LGMF1257.</title>
        <authorList>
            <person name="Baroncelli R."/>
        </authorList>
    </citation>
    <scope>NUCLEOTIDE SEQUENCE</scope>
    <source>
        <strain evidence="2">Ca142</strain>
    </source>
</reference>
<keyword evidence="1" id="KW-0560">Oxidoreductase</keyword>
<comment type="caution">
    <text evidence="2">The sequence shown here is derived from an EMBL/GenBank/DDBJ whole genome shotgun (WGS) entry which is preliminary data.</text>
</comment>
<evidence type="ECO:0000313" key="3">
    <source>
        <dbReference type="Proteomes" id="UP001056436"/>
    </source>
</evidence>
<evidence type="ECO:0008006" key="4">
    <source>
        <dbReference type="Google" id="ProtNLM"/>
    </source>
</evidence>
<gene>
    <name evidence="2" type="ORF">CABS02_05427</name>
</gene>
<sequence>MSTSPTSTRIVITPENTGLWAVRQSDEAAKRTSELLEKDLNLHHVFLNRSGFHDHMLHHILALYGTGANEVQIQKAFDLRHDLQRPVEPRHDEVVSELLADWSSAHKYLGKDEYYPDFLAYFQRKIEADGYEQVVRETLLKRDAASNNMLLRLHGGVLHSLIQLMHGLEWKQPTIVAEGLAQTAVHGTSSLDDLLLPSEAAIEQSAQHTRMPTILDLFEEVRTSSALKGAARFQDDSKIRDGILQRAKEPMLEILRKVRVLDDELEERTAEMFHAIILVASSAAIHPTKHVKYDFFLMHHVNSAVFYLTTLSQPWLSREDKRRLLEWKIRMDLIEYTARGRTPIDVGLITSCEPKVPGETSIRAIGNRLQDFGDDGHGIKQARATALCHELLKSYEDKAWNQLKGDDVWRKIQHMVVDALEAPGALYARSTGYEEAWVDMPPKSALRRSDEELRALQTGSGASAVALASS</sequence>
<dbReference type="GO" id="GO:0016491">
    <property type="term" value="F:oxidoreductase activity"/>
    <property type="evidence" value="ECO:0007669"/>
    <property type="project" value="UniProtKB-KW"/>
</dbReference>
<organism evidence="2 3">
    <name type="scientific">Colletotrichum abscissum</name>
    <dbReference type="NCBI Taxonomy" id="1671311"/>
    <lineage>
        <taxon>Eukaryota</taxon>
        <taxon>Fungi</taxon>
        <taxon>Dikarya</taxon>
        <taxon>Ascomycota</taxon>
        <taxon>Pezizomycotina</taxon>
        <taxon>Sordariomycetes</taxon>
        <taxon>Hypocreomycetidae</taxon>
        <taxon>Glomerellales</taxon>
        <taxon>Glomerellaceae</taxon>
        <taxon>Colletotrichum</taxon>
        <taxon>Colletotrichum acutatum species complex</taxon>
    </lineage>
</organism>
<dbReference type="EMBL" id="SDAQ01000024">
    <property type="protein sequence ID" value="KAI3554296.1"/>
    <property type="molecule type" value="Genomic_DNA"/>
</dbReference>
<protein>
    <recommendedName>
        <fullName evidence="4">HypA-like protein</fullName>
    </recommendedName>
</protein>
<dbReference type="Pfam" id="PF14027">
    <property type="entry name" value="Questin_oxidase"/>
    <property type="match status" value="1"/>
</dbReference>
<keyword evidence="3" id="KW-1185">Reference proteome</keyword>
<dbReference type="OrthoDB" id="10004862at2759"/>
<dbReference type="Proteomes" id="UP001056436">
    <property type="component" value="Unassembled WGS sequence"/>
</dbReference>
<dbReference type="PANTHER" id="PTHR35870:SF1">
    <property type="entry name" value="PROTEIN, PUTATIVE (AFU_ORTHOLOGUE AFUA_5G03330)-RELATED"/>
    <property type="match status" value="1"/>
</dbReference>